<dbReference type="HOGENOM" id="CLU_009942_2_0_5"/>
<dbReference type="CDD" id="cd01300">
    <property type="entry name" value="YtcJ_like"/>
    <property type="match status" value="1"/>
</dbReference>
<feature type="signal peptide" evidence="1">
    <location>
        <begin position="1"/>
        <end position="30"/>
    </location>
</feature>
<dbReference type="PANTHER" id="PTHR22642:SF2">
    <property type="entry name" value="PROTEIN LONG AFTER FAR-RED 3"/>
    <property type="match status" value="1"/>
</dbReference>
<dbReference type="PANTHER" id="PTHR22642">
    <property type="entry name" value="IMIDAZOLONEPROPIONASE"/>
    <property type="match status" value="1"/>
</dbReference>
<gene>
    <name evidence="3" type="ordered locus">HNE_3278</name>
</gene>
<dbReference type="EMBL" id="CP000158">
    <property type="protein sequence ID" value="ABI75380.1"/>
    <property type="molecule type" value="Genomic_DNA"/>
</dbReference>
<keyword evidence="1" id="KW-0732">Signal</keyword>
<feature type="chain" id="PRO_5004169677" evidence="1">
    <location>
        <begin position="31"/>
        <end position="579"/>
    </location>
</feature>
<evidence type="ECO:0000256" key="1">
    <source>
        <dbReference type="SAM" id="SignalP"/>
    </source>
</evidence>
<accession>Q0BX42</accession>
<dbReference type="Gene3D" id="2.30.40.10">
    <property type="entry name" value="Urease, subunit C, domain 1"/>
    <property type="match status" value="1"/>
</dbReference>
<dbReference type="SUPFAM" id="SSF51556">
    <property type="entry name" value="Metallo-dependent hydrolases"/>
    <property type="match status" value="1"/>
</dbReference>
<dbReference type="GO" id="GO:0016810">
    <property type="term" value="F:hydrolase activity, acting on carbon-nitrogen (but not peptide) bonds"/>
    <property type="evidence" value="ECO:0007669"/>
    <property type="project" value="InterPro"/>
</dbReference>
<name>Q0BX42_HYPNA</name>
<evidence type="ECO:0000313" key="4">
    <source>
        <dbReference type="Proteomes" id="UP000001959"/>
    </source>
</evidence>
<reference evidence="3 4" key="1">
    <citation type="journal article" date="2006" name="J. Bacteriol.">
        <title>Comparative genomic evidence for a close relationship between the dimorphic prosthecate bacteria Hyphomonas neptunium and Caulobacter crescentus.</title>
        <authorList>
            <person name="Badger J.H."/>
            <person name="Hoover T.R."/>
            <person name="Brun Y.V."/>
            <person name="Weiner R.M."/>
            <person name="Laub M.T."/>
            <person name="Alexandre G."/>
            <person name="Mrazek J."/>
            <person name="Ren Q."/>
            <person name="Paulsen I.T."/>
            <person name="Nelson K.E."/>
            <person name="Khouri H.M."/>
            <person name="Radune D."/>
            <person name="Sosa J."/>
            <person name="Dodson R.J."/>
            <person name="Sullivan S.A."/>
            <person name="Rosovitz M.J."/>
            <person name="Madupu R."/>
            <person name="Brinkac L.M."/>
            <person name="Durkin A.S."/>
            <person name="Daugherty S.C."/>
            <person name="Kothari S.P."/>
            <person name="Giglio M.G."/>
            <person name="Zhou L."/>
            <person name="Haft D.H."/>
            <person name="Selengut J.D."/>
            <person name="Davidsen T.M."/>
            <person name="Yang Q."/>
            <person name="Zafar N."/>
            <person name="Ward N.L."/>
        </authorList>
    </citation>
    <scope>NUCLEOTIDE SEQUENCE [LARGE SCALE GENOMIC DNA]</scope>
    <source>
        <strain evidence="3 4">ATCC 15444</strain>
    </source>
</reference>
<dbReference type="PROSITE" id="PS51257">
    <property type="entry name" value="PROKAR_LIPOPROTEIN"/>
    <property type="match status" value="1"/>
</dbReference>
<feature type="domain" description="Amidohydrolase 3" evidence="2">
    <location>
        <begin position="86"/>
        <end position="571"/>
    </location>
</feature>
<organism evidence="3 4">
    <name type="scientific">Hyphomonas neptunium (strain ATCC 15444)</name>
    <dbReference type="NCBI Taxonomy" id="228405"/>
    <lineage>
        <taxon>Bacteria</taxon>
        <taxon>Pseudomonadati</taxon>
        <taxon>Pseudomonadota</taxon>
        <taxon>Alphaproteobacteria</taxon>
        <taxon>Hyphomonadales</taxon>
        <taxon>Hyphomonadaceae</taxon>
        <taxon>Hyphomonas</taxon>
    </lineage>
</organism>
<dbReference type="Gene3D" id="3.20.20.140">
    <property type="entry name" value="Metal-dependent hydrolases"/>
    <property type="match status" value="1"/>
</dbReference>
<dbReference type="eggNOG" id="COG1574">
    <property type="taxonomic scope" value="Bacteria"/>
</dbReference>
<dbReference type="InterPro" id="IPR013108">
    <property type="entry name" value="Amidohydro_3"/>
</dbReference>
<dbReference type="SUPFAM" id="SSF51338">
    <property type="entry name" value="Composite domain of metallo-dependent hydrolases"/>
    <property type="match status" value="1"/>
</dbReference>
<dbReference type="InterPro" id="IPR033932">
    <property type="entry name" value="YtcJ-like"/>
</dbReference>
<evidence type="ECO:0000313" key="3">
    <source>
        <dbReference type="EMBL" id="ABI75380.1"/>
    </source>
</evidence>
<dbReference type="AlphaFoldDB" id="Q0BX42"/>
<dbReference type="RefSeq" id="WP_011648246.1">
    <property type="nucleotide sequence ID" value="NC_008358.1"/>
</dbReference>
<dbReference type="Proteomes" id="UP000001959">
    <property type="component" value="Chromosome"/>
</dbReference>
<protein>
    <submittedName>
        <fullName evidence="3">Amidohydrolase family protein</fullName>
    </submittedName>
</protein>
<keyword evidence="4" id="KW-1185">Reference proteome</keyword>
<dbReference type="Gene3D" id="3.10.310.70">
    <property type="match status" value="1"/>
</dbReference>
<dbReference type="InterPro" id="IPR032466">
    <property type="entry name" value="Metal_Hydrolase"/>
</dbReference>
<dbReference type="Pfam" id="PF07969">
    <property type="entry name" value="Amidohydro_3"/>
    <property type="match status" value="1"/>
</dbReference>
<dbReference type="KEGG" id="hne:HNE_3278"/>
<dbReference type="STRING" id="228405.HNE_3278"/>
<keyword evidence="3" id="KW-0378">Hydrolase</keyword>
<sequence>MPSRARTGLWRSLVVAGALLAGCAAPQALSGEGAGEGATVFLNARIITVDETRPEAEAVAVKDGRILAVGTREEVTRMAGAGAALRDLGGATLAPGFIDTHGHFALMAQAAGMANIQPPPAGPVRTIPELQAELEIWSGRHPDAAWITGWGYDDSLLAEQRHPTRQDLDAVSTEKPVMLMHTSAHFAVCNTRCLEILGLTAETPDPSGGVIRREPDGRTPNGVLEESALYLLYQHLSQPGESQRIAGILETQTLYARYGITTVQEGAARPQNIQDLKKVAGQGGLYLDVVAYQLFPDGAMIAEDFTVSKTYENRFRVGGIKLLLDGSLQGKTGWITKPYVSPPAGQAEGYSGYRIHTDESVAALFEAAYSRDIQIIAHANGDRAIDQYLDMIAPVIAAHPEQDARPVIIHAQAARQDQLEEMAAGNIIPSFFAAHPFYWGDWHRDAVLGPERAAFISPLAAAKALGIPYTVHNDPPVVPPDVIRLLWVAVNRETRSGEILGPDQRAGPMDALRAVTLNAARQYFEEDEKGSITPGKKADFVVLSDNPLTIDPASMRDIRILETIKEGVTIYSAELPEDK</sequence>
<evidence type="ECO:0000259" key="2">
    <source>
        <dbReference type="Pfam" id="PF07969"/>
    </source>
</evidence>
<proteinExistence type="predicted"/>
<dbReference type="InterPro" id="IPR011059">
    <property type="entry name" value="Metal-dep_hydrolase_composite"/>
</dbReference>